<accession>D1PS07</accession>
<dbReference type="RefSeq" id="WP_007048535.1">
    <property type="nucleotide sequence ID" value="NZ_GG704771.1"/>
</dbReference>
<keyword evidence="1" id="KW-0472">Membrane</keyword>
<feature type="transmembrane region" description="Helical" evidence="1">
    <location>
        <begin position="70"/>
        <end position="94"/>
    </location>
</feature>
<comment type="caution">
    <text evidence="2">The sequence shown here is derived from an EMBL/GenBank/DDBJ whole genome shotgun (WGS) entry which is preliminary data.</text>
</comment>
<feature type="transmembrane region" description="Helical" evidence="1">
    <location>
        <begin position="45"/>
        <end position="64"/>
    </location>
</feature>
<evidence type="ECO:0000256" key="1">
    <source>
        <dbReference type="SAM" id="Phobius"/>
    </source>
</evidence>
<proteinExistence type="predicted"/>
<gene>
    <name evidence="2" type="ORF">SUBVAR_07190</name>
</gene>
<evidence type="ECO:0000313" key="3">
    <source>
        <dbReference type="Proteomes" id="UP000003438"/>
    </source>
</evidence>
<keyword evidence="3" id="KW-1185">Reference proteome</keyword>
<keyword evidence="1" id="KW-0812">Transmembrane</keyword>
<dbReference type="AlphaFoldDB" id="D1PS07"/>
<dbReference type="EMBL" id="ACBY02000068">
    <property type="protein sequence ID" value="EFB74535.1"/>
    <property type="molecule type" value="Genomic_DNA"/>
</dbReference>
<dbReference type="Proteomes" id="UP000003438">
    <property type="component" value="Unassembled WGS sequence"/>
</dbReference>
<reference evidence="2" key="1">
    <citation type="submission" date="2009-12" db="EMBL/GenBank/DDBJ databases">
        <authorList>
            <person name="Weinstock G."/>
            <person name="Sodergren E."/>
            <person name="Clifton S."/>
            <person name="Fulton L."/>
            <person name="Fulton B."/>
            <person name="Courtney L."/>
            <person name="Fronick C."/>
            <person name="Harrison M."/>
            <person name="Strong C."/>
            <person name="Farmer C."/>
            <person name="Delahaunty K."/>
            <person name="Markovic C."/>
            <person name="Hall O."/>
            <person name="Minx P."/>
            <person name="Tomlinson C."/>
            <person name="Mitreva M."/>
            <person name="Nelson J."/>
            <person name="Hou S."/>
            <person name="Wollam A."/>
            <person name="Pepin K.H."/>
            <person name="Johnson M."/>
            <person name="Bhonagiri V."/>
            <person name="Nash W.E."/>
            <person name="Warren W."/>
            <person name="Chinwalla A."/>
            <person name="Mardis E.R."/>
            <person name="Wilson R.K."/>
        </authorList>
    </citation>
    <scope>NUCLEOTIDE SEQUENCE [LARGE SCALE GENOMIC DNA]</scope>
    <source>
        <strain evidence="2">DSM 15176</strain>
    </source>
</reference>
<feature type="transmembrane region" description="Helical" evidence="1">
    <location>
        <begin position="106"/>
        <end position="127"/>
    </location>
</feature>
<sequence>MNRLSDSIAKFGNRLLEPDFNDRILLGGPLWLLWYGNWREALRNYLPLTFLFVTACSLLCYGLGHRNIILFQLGNIGIIVCLLVGFAINIFLYRRWNKTPDEAGKHIVLPLLWVAGLFLLLSGGIWLGSVL</sequence>
<evidence type="ECO:0000313" key="2">
    <source>
        <dbReference type="EMBL" id="EFB74535.1"/>
    </source>
</evidence>
<dbReference type="HOGENOM" id="CLU_1926486_0_0_9"/>
<name>D1PS07_9FIRM</name>
<keyword evidence="1" id="KW-1133">Transmembrane helix</keyword>
<organism evidence="2 3">
    <name type="scientific">Subdoligranulum variabile DSM 15176</name>
    <dbReference type="NCBI Taxonomy" id="411471"/>
    <lineage>
        <taxon>Bacteria</taxon>
        <taxon>Bacillati</taxon>
        <taxon>Bacillota</taxon>
        <taxon>Clostridia</taxon>
        <taxon>Eubacteriales</taxon>
        <taxon>Oscillospiraceae</taxon>
        <taxon>Subdoligranulum</taxon>
    </lineage>
</organism>
<protein>
    <submittedName>
        <fullName evidence="2">Uncharacterized protein</fullName>
    </submittedName>
</protein>